<protein>
    <submittedName>
        <fullName evidence="1">Uncharacterized protein</fullName>
    </submittedName>
</protein>
<dbReference type="InterPro" id="IPR028994">
    <property type="entry name" value="Integrin_alpha_N"/>
</dbReference>
<organism evidence="1 2">
    <name type="scientific">candidate division WOR-1 bacterium RIFOXYB2_FULL_36_35</name>
    <dbReference type="NCBI Taxonomy" id="1802578"/>
    <lineage>
        <taxon>Bacteria</taxon>
        <taxon>Bacillati</taxon>
        <taxon>Saganbacteria</taxon>
    </lineage>
</organism>
<name>A0A1F4SAJ9_UNCSA</name>
<dbReference type="AlphaFoldDB" id="A0A1F4SAJ9"/>
<sequence length="190" mass="22204">MEEKISKFLLIGFLMTFVIFVSTEARIEKLTTKFSADINKDGKKELLVHDFYGGTAGFGELRIYNLKGEKIFAKKVEGDPYLWHPEKHLPALNPNFFPDMDKDGIVEILIGYRKETGVLSHVEELWWFDVYKWNGKTYILADAKFPDFYKDQFVYYASFLKQNGTCETVEKFIKKAQRLAGIKIATWRYL</sequence>
<comment type="caution">
    <text evidence="1">The sequence shown here is derived from an EMBL/GenBank/DDBJ whole genome shotgun (WGS) entry which is preliminary data.</text>
</comment>
<dbReference type="SUPFAM" id="SSF69318">
    <property type="entry name" value="Integrin alpha N-terminal domain"/>
    <property type="match status" value="1"/>
</dbReference>
<evidence type="ECO:0000313" key="1">
    <source>
        <dbReference type="EMBL" id="OGC16773.1"/>
    </source>
</evidence>
<dbReference type="Proteomes" id="UP000177905">
    <property type="component" value="Unassembled WGS sequence"/>
</dbReference>
<gene>
    <name evidence="1" type="ORF">A2290_00245</name>
</gene>
<accession>A0A1F4SAJ9</accession>
<evidence type="ECO:0000313" key="2">
    <source>
        <dbReference type="Proteomes" id="UP000177905"/>
    </source>
</evidence>
<proteinExistence type="predicted"/>
<dbReference type="EMBL" id="MEUA01000003">
    <property type="protein sequence ID" value="OGC16773.1"/>
    <property type="molecule type" value="Genomic_DNA"/>
</dbReference>
<reference evidence="1 2" key="1">
    <citation type="journal article" date="2016" name="Nat. Commun.">
        <title>Thousands of microbial genomes shed light on interconnected biogeochemical processes in an aquifer system.</title>
        <authorList>
            <person name="Anantharaman K."/>
            <person name="Brown C.T."/>
            <person name="Hug L.A."/>
            <person name="Sharon I."/>
            <person name="Castelle C.J."/>
            <person name="Probst A.J."/>
            <person name="Thomas B.C."/>
            <person name="Singh A."/>
            <person name="Wilkins M.J."/>
            <person name="Karaoz U."/>
            <person name="Brodie E.L."/>
            <person name="Williams K.H."/>
            <person name="Hubbard S.S."/>
            <person name="Banfield J.F."/>
        </authorList>
    </citation>
    <scope>NUCLEOTIDE SEQUENCE [LARGE SCALE GENOMIC DNA]</scope>
</reference>